<dbReference type="Gene3D" id="2.60.120.40">
    <property type="match status" value="1"/>
</dbReference>
<evidence type="ECO:0000256" key="4">
    <source>
        <dbReference type="SAM" id="SignalP"/>
    </source>
</evidence>
<keyword evidence="2" id="KW-0964">Secreted</keyword>
<name>A0A1S3J8V3_LINAN</name>
<feature type="region of interest" description="Disordered" evidence="3">
    <location>
        <begin position="30"/>
        <end position="57"/>
    </location>
</feature>
<dbReference type="GO" id="GO:0005581">
    <property type="term" value="C:collagen trimer"/>
    <property type="evidence" value="ECO:0007669"/>
    <property type="project" value="UniProtKB-KW"/>
</dbReference>
<dbReference type="AlphaFoldDB" id="A0A1S3J8V3"/>
<keyword evidence="6" id="KW-1185">Reference proteome</keyword>
<evidence type="ECO:0000256" key="2">
    <source>
        <dbReference type="ARBA" id="ARBA00022525"/>
    </source>
</evidence>
<dbReference type="KEGG" id="lak:106171072"/>
<sequence>MGNRALLAEYSVMVFLVILGHSQLVTSQLASQGPQGVAGPPGPQGPPGTPGIPGTPGLPGYPAFQCNQVTSERATSSGVTPLQTAFTVKLTKHHPATTSPTIVIFDYSITNLGNNYDTNTGVFTAPRKGTYFFSIHTLTNTNQNVDLWIEKNGVRIVTSYGNSGQCACAFASLGNSVTLQLIAGDKITVKAAGGEINGDSNHSHSTFTGYLIYSG</sequence>
<feature type="compositionally biased region" description="Pro residues" evidence="3">
    <location>
        <begin position="40"/>
        <end position="50"/>
    </location>
</feature>
<dbReference type="InterPro" id="IPR008983">
    <property type="entry name" value="Tumour_necrosis_fac-like_dom"/>
</dbReference>
<dbReference type="PRINTS" id="PR00007">
    <property type="entry name" value="COMPLEMNTC1Q"/>
</dbReference>
<dbReference type="PANTHER" id="PTHR15427">
    <property type="entry name" value="EMILIN ELASTIN MICROFIBRIL INTERFACE-LOCATED PROTEIN ELASTIN MICROFIBRIL INTERFACER"/>
    <property type="match status" value="1"/>
</dbReference>
<dbReference type="PROSITE" id="PS50871">
    <property type="entry name" value="C1Q"/>
    <property type="match status" value="1"/>
</dbReference>
<dbReference type="Pfam" id="PF00386">
    <property type="entry name" value="C1q"/>
    <property type="match status" value="1"/>
</dbReference>
<evidence type="ECO:0000313" key="7">
    <source>
        <dbReference type="RefSeq" id="XP_013406651.2"/>
    </source>
</evidence>
<comment type="subcellular location">
    <subcellularLocation>
        <location evidence="1">Secreted</location>
    </subcellularLocation>
</comment>
<dbReference type="GeneID" id="106171072"/>
<dbReference type="InParanoid" id="A0A1S3J8V3"/>
<dbReference type="InterPro" id="IPR001073">
    <property type="entry name" value="C1q_dom"/>
</dbReference>
<protein>
    <submittedName>
        <fullName evidence="7">C1q-related factor</fullName>
    </submittedName>
</protein>
<dbReference type="SUPFAM" id="SSF49842">
    <property type="entry name" value="TNF-like"/>
    <property type="match status" value="1"/>
</dbReference>
<evidence type="ECO:0000256" key="3">
    <source>
        <dbReference type="SAM" id="MobiDB-lite"/>
    </source>
</evidence>
<dbReference type="SMART" id="SM00110">
    <property type="entry name" value="C1Q"/>
    <property type="match status" value="1"/>
</dbReference>
<keyword evidence="4" id="KW-0732">Signal</keyword>
<feature type="signal peptide" evidence="4">
    <location>
        <begin position="1"/>
        <end position="27"/>
    </location>
</feature>
<feature type="domain" description="C1q" evidence="5">
    <location>
        <begin position="79"/>
        <end position="215"/>
    </location>
</feature>
<reference evidence="7" key="1">
    <citation type="submission" date="2025-08" db="UniProtKB">
        <authorList>
            <consortium name="RefSeq"/>
        </authorList>
    </citation>
    <scope>IDENTIFICATION</scope>
    <source>
        <tissue evidence="7">Gonads</tissue>
    </source>
</reference>
<proteinExistence type="predicted"/>
<evidence type="ECO:0000256" key="1">
    <source>
        <dbReference type="ARBA" id="ARBA00004613"/>
    </source>
</evidence>
<dbReference type="PANTHER" id="PTHR15427:SF33">
    <property type="entry name" value="COLLAGEN IV NC1 DOMAIN-CONTAINING PROTEIN"/>
    <property type="match status" value="1"/>
</dbReference>
<evidence type="ECO:0000259" key="5">
    <source>
        <dbReference type="PROSITE" id="PS50871"/>
    </source>
</evidence>
<dbReference type="RefSeq" id="XP_013406651.2">
    <property type="nucleotide sequence ID" value="XM_013551197.2"/>
</dbReference>
<dbReference type="Gene3D" id="1.20.5.320">
    <property type="entry name" value="6-Phosphogluconate Dehydrogenase, domain 3"/>
    <property type="match status" value="1"/>
</dbReference>
<dbReference type="STRING" id="7574.A0A1S3J8V3"/>
<dbReference type="OrthoDB" id="6094261at2759"/>
<gene>
    <name evidence="7" type="primary">LOC106171072</name>
</gene>
<feature type="chain" id="PRO_5015118795" evidence="4">
    <location>
        <begin position="28"/>
        <end position="215"/>
    </location>
</feature>
<organism evidence="6 7">
    <name type="scientific">Lingula anatina</name>
    <name type="common">Brachiopod</name>
    <name type="synonym">Lingula unguis</name>
    <dbReference type="NCBI Taxonomy" id="7574"/>
    <lineage>
        <taxon>Eukaryota</taxon>
        <taxon>Metazoa</taxon>
        <taxon>Spiralia</taxon>
        <taxon>Lophotrochozoa</taxon>
        <taxon>Brachiopoda</taxon>
        <taxon>Linguliformea</taxon>
        <taxon>Lingulata</taxon>
        <taxon>Lingulida</taxon>
        <taxon>Linguloidea</taxon>
        <taxon>Lingulidae</taxon>
        <taxon>Lingula</taxon>
    </lineage>
</organism>
<accession>A0A1S3J8V3</accession>
<dbReference type="Proteomes" id="UP000085678">
    <property type="component" value="Unplaced"/>
</dbReference>
<evidence type="ECO:0000313" key="6">
    <source>
        <dbReference type="Proteomes" id="UP000085678"/>
    </source>
</evidence>
<dbReference type="InterPro" id="IPR050392">
    <property type="entry name" value="Collagen/C1q_domain"/>
</dbReference>